<evidence type="ECO:0000313" key="2">
    <source>
        <dbReference type="EMBL" id="KAG5616682.1"/>
    </source>
</evidence>
<dbReference type="EMBL" id="JACXVP010000003">
    <property type="protein sequence ID" value="KAG5616682.1"/>
    <property type="molecule type" value="Genomic_DNA"/>
</dbReference>
<reference evidence="2 3" key="1">
    <citation type="submission" date="2020-09" db="EMBL/GenBank/DDBJ databases">
        <title>De no assembly of potato wild relative species, Solanum commersonii.</title>
        <authorList>
            <person name="Cho K."/>
        </authorList>
    </citation>
    <scope>NUCLEOTIDE SEQUENCE [LARGE SCALE GENOMIC DNA]</scope>
    <source>
        <strain evidence="2">LZ3.2</strain>
        <tissue evidence="2">Leaf</tissue>
    </source>
</reference>
<protein>
    <recommendedName>
        <fullName evidence="1">Protein FAR1-RELATED SEQUENCE</fullName>
    </recommendedName>
</protein>
<dbReference type="OrthoDB" id="1647550at2759"/>
<dbReference type="AlphaFoldDB" id="A0A9J5ZXJ6"/>
<evidence type="ECO:0000313" key="3">
    <source>
        <dbReference type="Proteomes" id="UP000824120"/>
    </source>
</evidence>
<proteinExistence type="inferred from homology"/>
<dbReference type="PANTHER" id="PTHR31669">
    <property type="entry name" value="PROTEIN FAR1-RELATED SEQUENCE 10-RELATED"/>
    <property type="match status" value="1"/>
</dbReference>
<keyword evidence="1" id="KW-0539">Nucleus</keyword>
<gene>
    <name evidence="2" type="ORF">H5410_016506</name>
</gene>
<dbReference type="GO" id="GO:0008270">
    <property type="term" value="F:zinc ion binding"/>
    <property type="evidence" value="ECO:0007669"/>
    <property type="project" value="UniProtKB-UniRule"/>
</dbReference>
<dbReference type="PANTHER" id="PTHR31669:SF293">
    <property type="entry name" value="PROTEIN FAR1-RELATED SEQUENCE"/>
    <property type="match status" value="1"/>
</dbReference>
<keyword evidence="3" id="KW-1185">Reference proteome</keyword>
<evidence type="ECO:0000256" key="1">
    <source>
        <dbReference type="RuleBase" id="RU367018"/>
    </source>
</evidence>
<comment type="subcellular location">
    <subcellularLocation>
        <location evidence="1">Nucleus</location>
    </subcellularLocation>
</comment>
<dbReference type="Proteomes" id="UP000824120">
    <property type="component" value="Chromosome 3"/>
</dbReference>
<comment type="caution">
    <text evidence="2">The sequence shown here is derived from an EMBL/GenBank/DDBJ whole genome shotgun (WGS) entry which is preliminary data.</text>
</comment>
<sequence length="122" mass="14657">MLFVPFTGVNNHHQSILFGCALLWDETQDTFSEYLSHVYHQYNDFSNKFSWCIHGTTTLEEFETVWIEITKMYNLEENSSTPMSVFVVQYDKVIDARYDKVREKDYKTTFLTYLENFVSYER</sequence>
<dbReference type="GO" id="GO:0006355">
    <property type="term" value="P:regulation of DNA-templated transcription"/>
    <property type="evidence" value="ECO:0007669"/>
    <property type="project" value="UniProtKB-UniRule"/>
</dbReference>
<keyword evidence="1" id="KW-0862">Zinc</keyword>
<keyword evidence="1" id="KW-0479">Metal-binding</keyword>
<keyword evidence="1" id="KW-0863">Zinc-finger</keyword>
<name>A0A9J5ZXJ6_SOLCO</name>
<dbReference type="GO" id="GO:0005634">
    <property type="term" value="C:nucleus"/>
    <property type="evidence" value="ECO:0007669"/>
    <property type="project" value="UniProtKB-SubCell"/>
</dbReference>
<comment type="function">
    <text evidence="1">Putative transcription activator involved in regulating light control of development.</text>
</comment>
<organism evidence="2 3">
    <name type="scientific">Solanum commersonii</name>
    <name type="common">Commerson's wild potato</name>
    <name type="synonym">Commerson's nightshade</name>
    <dbReference type="NCBI Taxonomy" id="4109"/>
    <lineage>
        <taxon>Eukaryota</taxon>
        <taxon>Viridiplantae</taxon>
        <taxon>Streptophyta</taxon>
        <taxon>Embryophyta</taxon>
        <taxon>Tracheophyta</taxon>
        <taxon>Spermatophyta</taxon>
        <taxon>Magnoliopsida</taxon>
        <taxon>eudicotyledons</taxon>
        <taxon>Gunneridae</taxon>
        <taxon>Pentapetalae</taxon>
        <taxon>asterids</taxon>
        <taxon>lamiids</taxon>
        <taxon>Solanales</taxon>
        <taxon>Solanaceae</taxon>
        <taxon>Solanoideae</taxon>
        <taxon>Solaneae</taxon>
        <taxon>Solanum</taxon>
    </lineage>
</organism>
<accession>A0A9J5ZXJ6</accession>
<dbReference type="InterPro" id="IPR031052">
    <property type="entry name" value="FHY3/FAR1"/>
</dbReference>
<comment type="similarity">
    <text evidence="1">Belongs to the FHY3/FAR1 family.</text>
</comment>